<evidence type="ECO:0000256" key="3">
    <source>
        <dbReference type="ARBA" id="ARBA00022989"/>
    </source>
</evidence>
<keyword evidence="2 5" id="KW-0812">Transmembrane</keyword>
<evidence type="ECO:0000256" key="5">
    <source>
        <dbReference type="SAM" id="Phobius"/>
    </source>
</evidence>
<dbReference type="PANTHER" id="PTHR35371:SF1">
    <property type="entry name" value="BLR7753 PROTEIN"/>
    <property type="match status" value="1"/>
</dbReference>
<dbReference type="GO" id="GO:0016020">
    <property type="term" value="C:membrane"/>
    <property type="evidence" value="ECO:0007669"/>
    <property type="project" value="UniProtKB-SubCell"/>
</dbReference>
<proteinExistence type="predicted"/>
<dbReference type="InterPro" id="IPR023352">
    <property type="entry name" value="MAPEG-like_dom_sf"/>
</dbReference>
<evidence type="ECO:0000313" key="7">
    <source>
        <dbReference type="Proteomes" id="UP000027073"/>
    </source>
</evidence>
<keyword evidence="3 5" id="KW-1133">Transmembrane helix</keyword>
<dbReference type="OrthoDB" id="2122304at2759"/>
<comment type="subcellular location">
    <subcellularLocation>
        <location evidence="1">Membrane</location>
    </subcellularLocation>
</comment>
<organism evidence="6 7">
    <name type="scientific">Pleurotus ostreatus (strain PC15)</name>
    <name type="common">Oyster mushroom</name>
    <dbReference type="NCBI Taxonomy" id="1137138"/>
    <lineage>
        <taxon>Eukaryota</taxon>
        <taxon>Fungi</taxon>
        <taxon>Dikarya</taxon>
        <taxon>Basidiomycota</taxon>
        <taxon>Agaricomycotina</taxon>
        <taxon>Agaricomycetes</taxon>
        <taxon>Agaricomycetidae</taxon>
        <taxon>Agaricales</taxon>
        <taxon>Pleurotineae</taxon>
        <taxon>Pleurotaceae</taxon>
        <taxon>Pleurotus</taxon>
    </lineage>
</organism>
<feature type="transmembrane region" description="Helical" evidence="5">
    <location>
        <begin position="126"/>
        <end position="145"/>
    </location>
</feature>
<dbReference type="SUPFAM" id="SSF161084">
    <property type="entry name" value="MAPEG domain-like"/>
    <property type="match status" value="1"/>
</dbReference>
<dbReference type="PANTHER" id="PTHR35371">
    <property type="entry name" value="INNER MEMBRANE PROTEIN"/>
    <property type="match status" value="1"/>
</dbReference>
<dbReference type="AlphaFoldDB" id="A0A067NGN1"/>
<dbReference type="Pfam" id="PF01124">
    <property type="entry name" value="MAPEG"/>
    <property type="match status" value="1"/>
</dbReference>
<dbReference type="InterPro" id="IPR001129">
    <property type="entry name" value="Membr-assoc_MAPEG"/>
</dbReference>
<dbReference type="Proteomes" id="UP000027073">
    <property type="component" value="Unassembled WGS sequence"/>
</dbReference>
<evidence type="ECO:0000256" key="4">
    <source>
        <dbReference type="ARBA" id="ARBA00023136"/>
    </source>
</evidence>
<gene>
    <name evidence="6" type="ORF">PLEOSDRAFT_1107003</name>
</gene>
<reference evidence="7" key="1">
    <citation type="journal article" date="2014" name="Proc. Natl. Acad. Sci. U.S.A.">
        <title>Extensive sampling of basidiomycete genomes demonstrates inadequacy of the white-rot/brown-rot paradigm for wood decay fungi.</title>
        <authorList>
            <person name="Riley R."/>
            <person name="Salamov A.A."/>
            <person name="Brown D.W."/>
            <person name="Nagy L.G."/>
            <person name="Floudas D."/>
            <person name="Held B.W."/>
            <person name="Levasseur A."/>
            <person name="Lombard V."/>
            <person name="Morin E."/>
            <person name="Otillar R."/>
            <person name="Lindquist E.A."/>
            <person name="Sun H."/>
            <person name="LaButti K.M."/>
            <person name="Schmutz J."/>
            <person name="Jabbour D."/>
            <person name="Luo H."/>
            <person name="Baker S.E."/>
            <person name="Pisabarro A.G."/>
            <person name="Walton J.D."/>
            <person name="Blanchette R.A."/>
            <person name="Henrissat B."/>
            <person name="Martin F."/>
            <person name="Cullen D."/>
            <person name="Hibbett D.S."/>
            <person name="Grigoriev I.V."/>
        </authorList>
    </citation>
    <scope>NUCLEOTIDE SEQUENCE [LARGE SCALE GENOMIC DNA]</scope>
    <source>
        <strain evidence="7">PC15</strain>
    </source>
</reference>
<dbReference type="Gene3D" id="1.20.120.550">
    <property type="entry name" value="Membrane associated eicosanoid/glutathione metabolism-like domain"/>
    <property type="match status" value="1"/>
</dbReference>
<dbReference type="InParanoid" id="A0A067NGN1"/>
<evidence type="ECO:0000313" key="6">
    <source>
        <dbReference type="EMBL" id="KDQ26135.1"/>
    </source>
</evidence>
<sequence length="152" mass="17219">MPFDLATPRLSLYSIPAAWFCAFYPNTLRFLVIDKTVGYDNTNPRDNLARSKDNDKFKPNVVARIHRMEGAHQNGNEAFPLWAAAVITGNLVGLDHRTLNICSVAYIGLRLLYNHIYINHNAFMKGWARTAVFFTALPIPLWLLVKSAQKSL</sequence>
<keyword evidence="4 5" id="KW-0472">Membrane</keyword>
<name>A0A067NGN1_PLEO1</name>
<dbReference type="HOGENOM" id="CLU_110778_0_1_1"/>
<accession>A0A067NGN1</accession>
<dbReference type="VEuPathDB" id="FungiDB:PLEOSDRAFT_1107003"/>
<evidence type="ECO:0000256" key="1">
    <source>
        <dbReference type="ARBA" id="ARBA00004370"/>
    </source>
</evidence>
<protein>
    <submittedName>
        <fullName evidence="6">Uncharacterized protein</fullName>
    </submittedName>
</protein>
<dbReference type="EMBL" id="KL198010">
    <property type="protein sequence ID" value="KDQ26135.1"/>
    <property type="molecule type" value="Genomic_DNA"/>
</dbReference>
<evidence type="ECO:0000256" key="2">
    <source>
        <dbReference type="ARBA" id="ARBA00022692"/>
    </source>
</evidence>